<dbReference type="PIRSF" id="PIRSF016661">
    <property type="entry name" value="BioY"/>
    <property type="match status" value="1"/>
</dbReference>
<keyword evidence="2" id="KW-0813">Transport</keyword>
<keyword evidence="3" id="KW-0812">Transmembrane</keyword>
<keyword evidence="5" id="KW-1185">Reference proteome</keyword>
<dbReference type="InterPro" id="IPR003784">
    <property type="entry name" value="BioY"/>
</dbReference>
<accession>A0A420XU19</accession>
<evidence type="ECO:0000256" key="3">
    <source>
        <dbReference type="SAM" id="Phobius"/>
    </source>
</evidence>
<dbReference type="InParanoid" id="A0A420XU19"/>
<dbReference type="Proteomes" id="UP000281955">
    <property type="component" value="Unassembled WGS sequence"/>
</dbReference>
<reference evidence="4 5" key="1">
    <citation type="submission" date="2018-10" db="EMBL/GenBank/DDBJ databases">
        <title>Genomic Encyclopedia of Archaeal and Bacterial Type Strains, Phase II (KMG-II): from individual species to whole genera.</title>
        <authorList>
            <person name="Goeker M."/>
        </authorList>
    </citation>
    <scope>NUCLEOTIDE SEQUENCE [LARGE SCALE GENOMIC DNA]</scope>
    <source>
        <strain evidence="4 5">RP-AC37</strain>
    </source>
</reference>
<comment type="similarity">
    <text evidence="1 2">Belongs to the BioY family.</text>
</comment>
<dbReference type="EMBL" id="RBWV01000009">
    <property type="protein sequence ID" value="RKS80257.1"/>
    <property type="molecule type" value="Genomic_DNA"/>
</dbReference>
<organism evidence="4 5">
    <name type="scientific">Motilibacter peucedani</name>
    <dbReference type="NCBI Taxonomy" id="598650"/>
    <lineage>
        <taxon>Bacteria</taxon>
        <taxon>Bacillati</taxon>
        <taxon>Actinomycetota</taxon>
        <taxon>Actinomycetes</taxon>
        <taxon>Motilibacterales</taxon>
        <taxon>Motilibacteraceae</taxon>
        <taxon>Motilibacter</taxon>
    </lineage>
</organism>
<evidence type="ECO:0000256" key="2">
    <source>
        <dbReference type="PIRNR" id="PIRNR016661"/>
    </source>
</evidence>
<keyword evidence="2 3" id="KW-0472">Membrane</keyword>
<dbReference type="GO" id="GO:0015225">
    <property type="term" value="F:biotin transmembrane transporter activity"/>
    <property type="evidence" value="ECO:0007669"/>
    <property type="project" value="UniProtKB-UniRule"/>
</dbReference>
<comment type="subcellular location">
    <subcellularLocation>
        <location evidence="2">Cell membrane</location>
        <topology evidence="2">Multi-pass membrane protein</topology>
    </subcellularLocation>
</comment>
<dbReference type="OrthoDB" id="1496139at2"/>
<dbReference type="Gene3D" id="1.10.1760.20">
    <property type="match status" value="1"/>
</dbReference>
<dbReference type="RefSeq" id="WP_121191967.1">
    <property type="nucleotide sequence ID" value="NZ_RBWV01000009.1"/>
</dbReference>
<dbReference type="Pfam" id="PF02632">
    <property type="entry name" value="BioY"/>
    <property type="match status" value="1"/>
</dbReference>
<dbReference type="GO" id="GO:0005886">
    <property type="term" value="C:plasma membrane"/>
    <property type="evidence" value="ECO:0007669"/>
    <property type="project" value="UniProtKB-SubCell"/>
</dbReference>
<name>A0A420XU19_9ACTN</name>
<keyword evidence="3" id="KW-1133">Transmembrane helix</keyword>
<evidence type="ECO:0000313" key="5">
    <source>
        <dbReference type="Proteomes" id="UP000281955"/>
    </source>
</evidence>
<keyword evidence="2" id="KW-1003">Cell membrane</keyword>
<evidence type="ECO:0000313" key="4">
    <source>
        <dbReference type="EMBL" id="RKS80257.1"/>
    </source>
</evidence>
<feature type="transmembrane region" description="Helical" evidence="3">
    <location>
        <begin position="128"/>
        <end position="147"/>
    </location>
</feature>
<dbReference type="PANTHER" id="PTHR34295:SF1">
    <property type="entry name" value="BIOTIN TRANSPORTER BIOY"/>
    <property type="match status" value="1"/>
</dbReference>
<protein>
    <recommendedName>
        <fullName evidence="2">Biotin transporter</fullName>
    </recommendedName>
</protein>
<dbReference type="PANTHER" id="PTHR34295">
    <property type="entry name" value="BIOTIN TRANSPORTER BIOY"/>
    <property type="match status" value="1"/>
</dbReference>
<feature type="transmembrane region" description="Helical" evidence="3">
    <location>
        <begin position="21"/>
        <end position="40"/>
    </location>
</feature>
<gene>
    <name evidence="4" type="ORF">CLV35_0682</name>
</gene>
<feature type="transmembrane region" description="Helical" evidence="3">
    <location>
        <begin position="171"/>
        <end position="188"/>
    </location>
</feature>
<feature type="transmembrane region" description="Helical" evidence="3">
    <location>
        <begin position="95"/>
        <end position="116"/>
    </location>
</feature>
<proteinExistence type="inferred from homology"/>
<dbReference type="AlphaFoldDB" id="A0A420XU19"/>
<comment type="caution">
    <text evidence="4">The sequence shown here is derived from an EMBL/GenBank/DDBJ whole genome shotgun (WGS) entry which is preliminary data.</text>
</comment>
<evidence type="ECO:0000256" key="1">
    <source>
        <dbReference type="ARBA" id="ARBA00010692"/>
    </source>
</evidence>
<sequence>MSSLNPALRPARVVADLLPRRAAVDVALVAVAAALTGLSAQVSIPWWPVPLTLQTFAVLLAGSSLGAARASAAMVLYAGAGVAGVPWFAKHTSGWGGPTFGYVLGFVAAALVVGLLSERLSTRKPVQVLAAFALGSVVVYAFGASWLKQDLGVSWSQAADLGIWKFLPGDAVKALAAAGLLPATWALVDRVRRG</sequence>